<dbReference type="Gene3D" id="3.30.70.120">
    <property type="match status" value="1"/>
</dbReference>
<comment type="similarity">
    <text evidence="1 4">Belongs to the GTP cyclohydrolase I type 2/NIF3 family.</text>
</comment>
<feature type="binding site" evidence="5">
    <location>
        <position position="104"/>
    </location>
    <ligand>
        <name>a divalent metal cation</name>
        <dbReference type="ChEBI" id="CHEBI:60240"/>
        <label>1</label>
    </ligand>
</feature>
<evidence type="ECO:0000256" key="5">
    <source>
        <dbReference type="PIRSR" id="PIRSR602678-1"/>
    </source>
</evidence>
<keyword evidence="7" id="KW-1185">Reference proteome</keyword>
<evidence type="ECO:0000313" key="7">
    <source>
        <dbReference type="Proteomes" id="UP000675431"/>
    </source>
</evidence>
<reference evidence="6 7" key="1">
    <citation type="submission" date="2021-04" db="EMBL/GenBank/DDBJ databases">
        <title>Allobacillus sp. nov. SKP8-2 isolated from shrimp paste.</title>
        <authorList>
            <person name="Tanasupawat S."/>
            <person name="Yiamsombat S."/>
            <person name="Kanchanasin P."/>
            <person name="Kuncharoen N."/>
        </authorList>
    </citation>
    <scope>NUCLEOTIDE SEQUENCE [LARGE SCALE GENOMIC DNA]</scope>
    <source>
        <strain evidence="6 7">SKP8-2</strain>
    </source>
</reference>
<evidence type="ECO:0000256" key="1">
    <source>
        <dbReference type="ARBA" id="ARBA00006964"/>
    </source>
</evidence>
<proteinExistence type="inferred from homology"/>
<feature type="binding site" evidence="5">
    <location>
        <position position="66"/>
    </location>
    <ligand>
        <name>a divalent metal cation</name>
        <dbReference type="ChEBI" id="CHEBI:60240"/>
        <label>1</label>
    </ligand>
</feature>
<dbReference type="PANTHER" id="PTHR13799">
    <property type="entry name" value="NGG1 INTERACTING FACTOR 3"/>
    <property type="match status" value="1"/>
</dbReference>
<dbReference type="PIRSF" id="PIRSF037489">
    <property type="entry name" value="UCP037489_NIF3_YqfO"/>
    <property type="match status" value="1"/>
</dbReference>
<organism evidence="6 7">
    <name type="scientific">Allobacillus saliphilus</name>
    <dbReference type="NCBI Taxonomy" id="2912308"/>
    <lineage>
        <taxon>Bacteria</taxon>
        <taxon>Bacillati</taxon>
        <taxon>Bacillota</taxon>
        <taxon>Bacilli</taxon>
        <taxon>Bacillales</taxon>
        <taxon>Bacillaceae</taxon>
        <taxon>Allobacillus</taxon>
    </lineage>
</organism>
<protein>
    <recommendedName>
        <fullName evidence="2 4">GTP cyclohydrolase 1 type 2 homolog</fullName>
    </recommendedName>
</protein>
<evidence type="ECO:0000313" key="6">
    <source>
        <dbReference type="EMBL" id="MBR7554342.1"/>
    </source>
</evidence>
<name>A0A941CUS7_9BACI</name>
<dbReference type="FunFam" id="3.30.70.120:FF:000006">
    <property type="entry name" value="GTP cyclohydrolase 1 type 2 homolog"/>
    <property type="match status" value="1"/>
</dbReference>
<gene>
    <name evidence="6" type="ORF">KC820_09265</name>
</gene>
<feature type="binding site" evidence="5">
    <location>
        <position position="333"/>
    </location>
    <ligand>
        <name>a divalent metal cation</name>
        <dbReference type="ChEBI" id="CHEBI:60240"/>
        <label>1</label>
    </ligand>
</feature>
<dbReference type="PANTHER" id="PTHR13799:SF14">
    <property type="entry name" value="GTP CYCLOHYDROLASE 1 TYPE 2 HOMOLOG"/>
    <property type="match status" value="1"/>
</dbReference>
<comment type="caution">
    <text evidence="6">The sequence shown here is derived from an EMBL/GenBank/DDBJ whole genome shotgun (WGS) entry which is preliminary data.</text>
</comment>
<dbReference type="GO" id="GO:0005737">
    <property type="term" value="C:cytoplasm"/>
    <property type="evidence" value="ECO:0007669"/>
    <property type="project" value="TreeGrafter"/>
</dbReference>
<dbReference type="InterPro" id="IPR017221">
    <property type="entry name" value="DUF34/NIF3_bac"/>
</dbReference>
<dbReference type="AlphaFoldDB" id="A0A941CUS7"/>
<dbReference type="NCBIfam" id="TIGR00486">
    <property type="entry name" value="YbgI_SA1388"/>
    <property type="match status" value="1"/>
</dbReference>
<dbReference type="RefSeq" id="WP_212370458.1">
    <property type="nucleotide sequence ID" value="NZ_JAGSIE010000027.1"/>
</dbReference>
<dbReference type="Pfam" id="PF01784">
    <property type="entry name" value="DUF34_NIF3"/>
    <property type="match status" value="1"/>
</dbReference>
<dbReference type="Proteomes" id="UP000675431">
    <property type="component" value="Unassembled WGS sequence"/>
</dbReference>
<feature type="binding site" evidence="5">
    <location>
        <position position="330"/>
    </location>
    <ligand>
        <name>a divalent metal cation</name>
        <dbReference type="ChEBI" id="CHEBI:60240"/>
        <label>1</label>
    </ligand>
</feature>
<dbReference type="InterPro" id="IPR002678">
    <property type="entry name" value="DUF34/NIF3"/>
</dbReference>
<sequence>MTKVIDVMNAMEEIAPKSLAFEGDRIGLQIGSPNSDANRVMVTLDVLESVVDEAIENEIDLIIAHHPFIFKPFQAINWDSEKGRITKKLMTHNISLFVAHTNLDIARGGVNDLLMEKLGLTDTDVLVKTTEEKLYKLVIHVPKTHENEIRQAFADAGAGFIGNYSHCTFNLEGMGTFKPQEGADPYIGSENELERVEEYRMDTIVPEGILKRTIELAKQAHPYEEMAYDVYPLQVQGEAYGLGRIAKLSEPMQLQELAQLVKKAYDVPNLRFVGKEDKRIRTVAVIGGDGNKYIAKAKQMGADVLITGDVYFHTAHDALGMGLAMIDPGHHIEQIMKVGLQQRLIEKMPAVQFNISAHKTEPFTFLTND</sequence>
<dbReference type="Gene3D" id="3.40.1390.30">
    <property type="entry name" value="NIF3 (NGG1p interacting factor 3)-like"/>
    <property type="match status" value="1"/>
</dbReference>
<accession>A0A941CUS7</accession>
<evidence type="ECO:0000256" key="3">
    <source>
        <dbReference type="ARBA" id="ARBA00022723"/>
    </source>
</evidence>
<dbReference type="FunFam" id="3.40.1390.30:FF:000001">
    <property type="entry name" value="GTP cyclohydrolase 1 type 2"/>
    <property type="match status" value="1"/>
</dbReference>
<evidence type="ECO:0000256" key="2">
    <source>
        <dbReference type="ARBA" id="ARBA00022112"/>
    </source>
</evidence>
<feature type="binding site" evidence="5">
    <location>
        <position position="65"/>
    </location>
    <ligand>
        <name>a divalent metal cation</name>
        <dbReference type="ChEBI" id="CHEBI:60240"/>
        <label>1</label>
    </ligand>
</feature>
<dbReference type="SUPFAM" id="SSF102705">
    <property type="entry name" value="NIF3 (NGG1p interacting factor 3)-like"/>
    <property type="match status" value="1"/>
</dbReference>
<keyword evidence="3 4" id="KW-0479">Metal-binding</keyword>
<dbReference type="InterPro" id="IPR015867">
    <property type="entry name" value="N-reg_PII/ATP_PRibTrfase_C"/>
</dbReference>
<evidence type="ECO:0000256" key="4">
    <source>
        <dbReference type="PIRNR" id="PIRNR037489"/>
    </source>
</evidence>
<dbReference type="EMBL" id="JAGSIE010000027">
    <property type="protein sequence ID" value="MBR7554342.1"/>
    <property type="molecule type" value="Genomic_DNA"/>
</dbReference>
<dbReference type="GO" id="GO:0046872">
    <property type="term" value="F:metal ion binding"/>
    <property type="evidence" value="ECO:0007669"/>
    <property type="project" value="UniProtKB-UniRule"/>
</dbReference>
<dbReference type="InterPro" id="IPR036069">
    <property type="entry name" value="DUF34/NIF3_sf"/>
</dbReference>